<dbReference type="InterPro" id="IPR051703">
    <property type="entry name" value="NF-kappa-B_Signaling_Reg"/>
</dbReference>
<dbReference type="PANTHER" id="PTHR46609:SF8">
    <property type="entry name" value="YQAJ VIRAL RECOMBINASE DOMAIN-CONTAINING PROTEIN"/>
    <property type="match status" value="1"/>
</dbReference>
<dbReference type="PANTHER" id="PTHR46609">
    <property type="entry name" value="EXONUCLEASE, PHAGE-TYPE/RECB, C-TERMINAL DOMAIN-CONTAINING PROTEIN"/>
    <property type="match status" value="1"/>
</dbReference>
<evidence type="ECO:0000313" key="1">
    <source>
        <dbReference type="EMBL" id="CAG6689985.1"/>
    </source>
</evidence>
<dbReference type="InterPro" id="IPR011604">
    <property type="entry name" value="PDDEXK-like_dom_sf"/>
</dbReference>
<proteinExistence type="predicted"/>
<reference evidence="1" key="1">
    <citation type="submission" date="2021-05" db="EMBL/GenBank/DDBJ databases">
        <authorList>
            <person name="Alioto T."/>
            <person name="Alioto T."/>
            <person name="Gomez Garrido J."/>
        </authorList>
    </citation>
    <scope>NUCLEOTIDE SEQUENCE</scope>
</reference>
<dbReference type="EMBL" id="HBUF01294949">
    <property type="protein sequence ID" value="CAG6689979.1"/>
    <property type="molecule type" value="Transcribed_RNA"/>
</dbReference>
<organism evidence="1">
    <name type="scientific">Cacopsylla melanoneura</name>
    <dbReference type="NCBI Taxonomy" id="428564"/>
    <lineage>
        <taxon>Eukaryota</taxon>
        <taxon>Metazoa</taxon>
        <taxon>Ecdysozoa</taxon>
        <taxon>Arthropoda</taxon>
        <taxon>Hexapoda</taxon>
        <taxon>Insecta</taxon>
        <taxon>Pterygota</taxon>
        <taxon>Neoptera</taxon>
        <taxon>Paraneoptera</taxon>
        <taxon>Hemiptera</taxon>
        <taxon>Sternorrhyncha</taxon>
        <taxon>Psylloidea</taxon>
        <taxon>Psyllidae</taxon>
        <taxon>Psyllinae</taxon>
        <taxon>Cacopsylla</taxon>
    </lineage>
</organism>
<sequence length="280" mass="33774">MLKLRGYDKTVARHVHDRTRGGLFNPAWRHIQHFYLDSRDFYNITFCPHHAAQPLQLALDRIFYHRPERIQRTSFAAQSGLDACLRKYARATRTRVFRPGLYVRPDYPHLSARPHGVYVWNRTELNLIEIYQIATNESITNVHTDPLFKLYKRKKCILNKTHPVYYNIQSMLTIANKSFCDLVLMTNRDMFIKRIYCNSTVFRIPMLHPVYRYYAYTYLPQLVRYFLHLRMYRYTECDNLRDLVNTDFVSLNQFDHFFSFAAQMYDFELKHNDARLEKML</sequence>
<dbReference type="AlphaFoldDB" id="A0A8D8TPQ1"/>
<accession>A0A8D8TPQ1</accession>
<dbReference type="Gene3D" id="3.90.320.10">
    <property type="match status" value="1"/>
</dbReference>
<name>A0A8D8TPQ1_9HEMI</name>
<protein>
    <submittedName>
        <fullName evidence="1">Uncharacterized protein</fullName>
    </submittedName>
</protein>
<dbReference type="EMBL" id="HBUF01294950">
    <property type="protein sequence ID" value="CAG6689982.1"/>
    <property type="molecule type" value="Transcribed_RNA"/>
</dbReference>
<dbReference type="EMBL" id="HBUF01294951">
    <property type="protein sequence ID" value="CAG6689985.1"/>
    <property type="molecule type" value="Transcribed_RNA"/>
</dbReference>